<sequence length="130" mass="14982">MTTVGKEVVYAQAKKPSVKREQSTSSQKSDDTYDHMDHRRLSQTHDPTESNYDTMRNIGNAGEEENSYDHVIGTNMEPTQVIVDIATKYSHVEVECNEVKDINQINKVFRLFISYIYDFKEDIGKNQSDN</sequence>
<reference evidence="2" key="1">
    <citation type="submission" date="2018-11" db="EMBL/GenBank/DDBJ databases">
        <authorList>
            <person name="Alioto T."/>
            <person name="Alioto T."/>
        </authorList>
    </citation>
    <scope>NUCLEOTIDE SEQUENCE</scope>
</reference>
<gene>
    <name evidence="2" type="ORF">MGAL_10B088318</name>
</gene>
<name>A0A8B6FBI9_MYTGA</name>
<comment type="caution">
    <text evidence="2">The sequence shown here is derived from an EMBL/GenBank/DDBJ whole genome shotgun (WGS) entry which is preliminary data.</text>
</comment>
<dbReference type="Proteomes" id="UP000596742">
    <property type="component" value="Unassembled WGS sequence"/>
</dbReference>
<protein>
    <submittedName>
        <fullName evidence="2">Uncharacterized protein</fullName>
    </submittedName>
</protein>
<dbReference type="EMBL" id="UYJE01006457">
    <property type="protein sequence ID" value="VDI46192.1"/>
    <property type="molecule type" value="Genomic_DNA"/>
</dbReference>
<accession>A0A8B6FBI9</accession>
<feature type="compositionally biased region" description="Basic and acidic residues" evidence="1">
    <location>
        <begin position="18"/>
        <end position="40"/>
    </location>
</feature>
<dbReference type="OrthoDB" id="6189645at2759"/>
<evidence type="ECO:0000256" key="1">
    <source>
        <dbReference type="SAM" id="MobiDB-lite"/>
    </source>
</evidence>
<organism evidence="2 3">
    <name type="scientific">Mytilus galloprovincialis</name>
    <name type="common">Mediterranean mussel</name>
    <dbReference type="NCBI Taxonomy" id="29158"/>
    <lineage>
        <taxon>Eukaryota</taxon>
        <taxon>Metazoa</taxon>
        <taxon>Spiralia</taxon>
        <taxon>Lophotrochozoa</taxon>
        <taxon>Mollusca</taxon>
        <taxon>Bivalvia</taxon>
        <taxon>Autobranchia</taxon>
        <taxon>Pteriomorphia</taxon>
        <taxon>Mytilida</taxon>
        <taxon>Mytiloidea</taxon>
        <taxon>Mytilidae</taxon>
        <taxon>Mytilinae</taxon>
        <taxon>Mytilus</taxon>
    </lineage>
</organism>
<evidence type="ECO:0000313" key="3">
    <source>
        <dbReference type="Proteomes" id="UP000596742"/>
    </source>
</evidence>
<dbReference type="AlphaFoldDB" id="A0A8B6FBI9"/>
<feature type="region of interest" description="Disordered" evidence="1">
    <location>
        <begin position="1"/>
        <end position="61"/>
    </location>
</feature>
<evidence type="ECO:0000313" key="2">
    <source>
        <dbReference type="EMBL" id="VDI46192.1"/>
    </source>
</evidence>
<proteinExistence type="predicted"/>
<keyword evidence="3" id="KW-1185">Reference proteome</keyword>